<dbReference type="Pfam" id="PF00001">
    <property type="entry name" value="7tm_1"/>
    <property type="match status" value="1"/>
</dbReference>
<dbReference type="PANTHER" id="PTHR24226">
    <property type="entry name" value="G-PROTEIN COUPLED RECEPTOR 182 AND ESTROGEN RECEPTOR 1"/>
    <property type="match status" value="1"/>
</dbReference>
<dbReference type="GO" id="GO:0004930">
    <property type="term" value="F:G protein-coupled receptor activity"/>
    <property type="evidence" value="ECO:0007669"/>
    <property type="project" value="UniProtKB-KW"/>
</dbReference>
<keyword evidence="22 42" id="KW-1133">Transmembrane helix</keyword>
<dbReference type="GO" id="GO:0030424">
    <property type="term" value="C:axon"/>
    <property type="evidence" value="ECO:0007669"/>
    <property type="project" value="UniProtKB-SubCell"/>
</dbReference>
<evidence type="ECO:0000256" key="30">
    <source>
        <dbReference type="ARBA" id="ARBA00023212"/>
    </source>
</evidence>
<dbReference type="GO" id="GO:0005769">
    <property type="term" value="C:early endosome"/>
    <property type="evidence" value="ECO:0007669"/>
    <property type="project" value="UniProtKB-SubCell"/>
</dbReference>
<organism evidence="44 45">
    <name type="scientific">Xiphophorus maculatus</name>
    <name type="common">Southern platyfish</name>
    <name type="synonym">Platypoecilus maculatus</name>
    <dbReference type="NCBI Taxonomy" id="8083"/>
    <lineage>
        <taxon>Eukaryota</taxon>
        <taxon>Metazoa</taxon>
        <taxon>Chordata</taxon>
        <taxon>Craniata</taxon>
        <taxon>Vertebrata</taxon>
        <taxon>Euteleostomi</taxon>
        <taxon>Actinopterygii</taxon>
        <taxon>Neopterygii</taxon>
        <taxon>Teleostei</taxon>
        <taxon>Neoteleostei</taxon>
        <taxon>Acanthomorphata</taxon>
        <taxon>Ovalentaria</taxon>
        <taxon>Atherinomorphae</taxon>
        <taxon>Cyprinodontiformes</taxon>
        <taxon>Poeciliidae</taxon>
        <taxon>Poeciliinae</taxon>
        <taxon>Xiphophorus</taxon>
    </lineage>
</organism>
<proteinExistence type="inferred from homology"/>
<dbReference type="GO" id="GO:0048471">
    <property type="term" value="C:perinuclear region of cytoplasm"/>
    <property type="evidence" value="ECO:0007669"/>
    <property type="project" value="UniProtKB-SubCell"/>
</dbReference>
<keyword evidence="28" id="KW-1015">Disulfide bond</keyword>
<evidence type="ECO:0000256" key="13">
    <source>
        <dbReference type="ARBA" id="ARBA00004653"/>
    </source>
</evidence>
<evidence type="ECO:0000256" key="6">
    <source>
        <dbReference type="ARBA" id="ARBA00004332"/>
    </source>
</evidence>
<comment type="subcellular location">
    <subcellularLocation>
        <location evidence="10">Cell projection</location>
        <location evidence="10">Axon</location>
    </subcellularLocation>
    <subcellularLocation>
        <location evidence="5">Cell projection</location>
        <location evidence="5">Dendrite</location>
    </subcellularLocation>
    <subcellularLocation>
        <location evidence="6">Cell projection</location>
        <location evidence="6">Dendritic spine membrane</location>
        <topology evidence="6">Multi-pass membrane protein</topology>
    </subcellularLocation>
    <subcellularLocation>
        <location evidence="4">Cytoplasm</location>
        <location evidence="4">Cytoskeleton</location>
    </subcellularLocation>
    <subcellularLocation>
        <location evidence="11">Cytoplasm</location>
        <location evidence="11">Perinuclear region</location>
    </subcellularLocation>
    <subcellularLocation>
        <location evidence="8">Cytoplasmic vesicle membrane</location>
        <topology evidence="8">Multi-pass membrane protein</topology>
    </subcellularLocation>
    <subcellularLocation>
        <location evidence="7">Early endosome</location>
    </subcellularLocation>
    <subcellularLocation>
        <location evidence="9">Endoplasmic reticulum membrane</location>
        <topology evidence="9">Multi-pass membrane protein</topology>
    </subcellularLocation>
    <subcellularLocation>
        <location evidence="13">Golgi apparatus membrane</location>
        <topology evidence="13">Multi-pass membrane protein</topology>
    </subcellularLocation>
    <subcellularLocation>
        <location evidence="12">Golgi apparatus</location>
        <location evidence="12">trans-Golgi network</location>
    </subcellularLocation>
    <subcellularLocation>
        <location evidence="3">Mitochondrion membrane</location>
        <topology evidence="3">Multi-pass membrane protein</topology>
    </subcellularLocation>
    <subcellularLocation>
        <location evidence="1">Nucleus</location>
    </subcellularLocation>
    <subcellularLocation>
        <location evidence="37">Postsynaptic density</location>
    </subcellularLocation>
    <subcellularLocation>
        <location evidence="2">Recycling endosome</location>
    </subcellularLocation>
</comment>
<keyword evidence="21" id="KW-0524">Neurogenesis</keyword>
<dbReference type="GO" id="GO:0005789">
    <property type="term" value="C:endoplasmic reticulum membrane"/>
    <property type="evidence" value="ECO:0007669"/>
    <property type="project" value="UniProtKB-SubCell"/>
</dbReference>
<dbReference type="AlphaFoldDB" id="M4AYC6"/>
<evidence type="ECO:0000256" key="41">
    <source>
        <dbReference type="RuleBase" id="RU000688"/>
    </source>
</evidence>
<dbReference type="GO" id="GO:0005856">
    <property type="term" value="C:cytoskeleton"/>
    <property type="evidence" value="ECO:0007669"/>
    <property type="project" value="UniProtKB-SubCell"/>
</dbReference>
<evidence type="ECO:0000256" key="5">
    <source>
        <dbReference type="ARBA" id="ARBA00004279"/>
    </source>
</evidence>
<evidence type="ECO:0000256" key="17">
    <source>
        <dbReference type="ARBA" id="ARBA00022703"/>
    </source>
</evidence>
<evidence type="ECO:0000256" key="8">
    <source>
        <dbReference type="ARBA" id="ARBA00004439"/>
    </source>
</evidence>
<evidence type="ECO:0000256" key="24">
    <source>
        <dbReference type="ARBA" id="ARBA00023034"/>
    </source>
</evidence>
<evidence type="ECO:0000256" key="3">
    <source>
        <dbReference type="ARBA" id="ARBA00004225"/>
    </source>
</evidence>
<evidence type="ECO:0000256" key="14">
    <source>
        <dbReference type="ARBA" id="ARBA00022475"/>
    </source>
</evidence>
<keyword evidence="17" id="KW-0053">Apoptosis</keyword>
<dbReference type="GO" id="GO:0055037">
    <property type="term" value="C:recycling endosome"/>
    <property type="evidence" value="ECO:0007669"/>
    <property type="project" value="UniProtKB-SubCell"/>
</dbReference>
<evidence type="ECO:0000256" key="18">
    <source>
        <dbReference type="ARBA" id="ARBA00022753"/>
    </source>
</evidence>
<reference evidence="44" key="3">
    <citation type="submission" date="2025-08" db="UniProtKB">
        <authorList>
            <consortium name="Ensembl"/>
        </authorList>
    </citation>
    <scope>IDENTIFICATION</scope>
    <source>
        <strain evidence="44">JP 163 A</strain>
    </source>
</reference>
<dbReference type="InterPro" id="IPR047143">
    <property type="entry name" value="GPER1-like"/>
</dbReference>
<dbReference type="GO" id="GO:0005634">
    <property type="term" value="C:nucleus"/>
    <property type="evidence" value="ECO:0007669"/>
    <property type="project" value="UniProtKB-SubCell"/>
</dbReference>
<keyword evidence="36" id="KW-0968">Cytoplasmic vesicle</keyword>
<sequence>MHNSKSLKAGENLTVPPNLPQKASENIEHYLINLFLSGFYTLSLFPVGLVGNFLILVVNLAHRGRLSAPDLYFANLAAADLILVADSLIEVFNLKKGYYDNAGLCTFMNLFQQVNLYSSVFFLTWMSIDRFVALTRIAAGACTAHACRSCCLIWAFAVLLTLLPFAVAQVQHYGELNFCFANVSQVQWLEVTLGFLLPLCILAVCYWRIAQVLRRSQRQRCYLQQRPRRQRALRMIAAAVLVFFICWLPVNVFISVHLLSGTDAAGANTAGANTLWELYPLTGHAVRLAAFSNSCLNPLIYGFLGETFRKKLRLFLQEKSRSAKLQRFASEKHIYAPVAPTCQHKTCDTWSPSTKSSSNGGKSLSFSDLAVLVEFINNQLQSSGQLHGYRWMYAKLHVHDILLWDISGPQKMI</sequence>
<evidence type="ECO:0000256" key="19">
    <source>
        <dbReference type="ARBA" id="ARBA00022782"/>
    </source>
</evidence>
<feature type="transmembrane region" description="Helical" evidence="42">
    <location>
        <begin position="231"/>
        <end position="250"/>
    </location>
</feature>
<keyword evidence="16 41" id="KW-0812">Transmembrane</keyword>
<evidence type="ECO:0000256" key="7">
    <source>
        <dbReference type="ARBA" id="ARBA00004412"/>
    </source>
</evidence>
<evidence type="ECO:0000256" key="38">
    <source>
        <dbReference type="ARBA" id="ARBA00039464"/>
    </source>
</evidence>
<feature type="transmembrane region" description="Helical" evidence="42">
    <location>
        <begin position="188"/>
        <end position="210"/>
    </location>
</feature>
<evidence type="ECO:0000256" key="29">
    <source>
        <dbReference type="ARBA" id="ARBA00023170"/>
    </source>
</evidence>
<keyword evidence="26" id="KW-0496">Mitochondrion</keyword>
<evidence type="ECO:0000256" key="33">
    <source>
        <dbReference type="ARBA" id="ARBA00023257"/>
    </source>
</evidence>
<keyword evidence="15" id="KW-0963">Cytoplasm</keyword>
<feature type="transmembrane region" description="Helical" evidence="42">
    <location>
        <begin position="72"/>
        <end position="94"/>
    </location>
</feature>
<keyword evidence="45" id="KW-1185">Reference proteome</keyword>
<dbReference type="HOGENOM" id="CLU_009579_8_3_1"/>
<evidence type="ECO:0000313" key="44">
    <source>
        <dbReference type="Ensembl" id="ENSXMAP00000019471.2"/>
    </source>
</evidence>
<evidence type="ECO:0000256" key="26">
    <source>
        <dbReference type="ARBA" id="ARBA00023128"/>
    </source>
</evidence>
<evidence type="ECO:0000256" key="27">
    <source>
        <dbReference type="ARBA" id="ARBA00023136"/>
    </source>
</evidence>
<feature type="transmembrane region" description="Helical" evidence="42">
    <location>
        <begin position="114"/>
        <end position="134"/>
    </location>
</feature>
<evidence type="ECO:0000256" key="4">
    <source>
        <dbReference type="ARBA" id="ARBA00004245"/>
    </source>
</evidence>
<name>M4AYC6_XIPMA</name>
<reference evidence="45" key="1">
    <citation type="submission" date="2012-01" db="EMBL/GenBank/DDBJ databases">
        <authorList>
            <person name="Walter R."/>
            <person name="Schartl M."/>
            <person name="Warren W."/>
        </authorList>
    </citation>
    <scope>NUCLEOTIDE SEQUENCE [LARGE SCALE GENOMIC DNA]</scope>
    <source>
        <strain evidence="45">JP 163 A</strain>
    </source>
</reference>
<dbReference type="GeneTree" id="ENSGT00940000154307"/>
<evidence type="ECO:0000256" key="40">
    <source>
        <dbReference type="ARBA" id="ARBA00043164"/>
    </source>
</evidence>
<evidence type="ECO:0000256" key="42">
    <source>
        <dbReference type="SAM" id="Phobius"/>
    </source>
</evidence>
<evidence type="ECO:0000256" key="1">
    <source>
        <dbReference type="ARBA" id="ARBA00004123"/>
    </source>
</evidence>
<dbReference type="GO" id="GO:0006915">
    <property type="term" value="P:apoptotic process"/>
    <property type="evidence" value="ECO:0007669"/>
    <property type="project" value="UniProtKB-KW"/>
</dbReference>
<evidence type="ECO:0000256" key="2">
    <source>
        <dbReference type="ARBA" id="ARBA00004172"/>
    </source>
</evidence>
<evidence type="ECO:0000256" key="34">
    <source>
        <dbReference type="ARBA" id="ARBA00023273"/>
    </source>
</evidence>
<dbReference type="GO" id="GO:0030284">
    <property type="term" value="F:nuclear estrogen receptor activity"/>
    <property type="evidence" value="ECO:0007669"/>
    <property type="project" value="TreeGrafter"/>
</dbReference>
<keyword evidence="18" id="KW-0967">Endosome</keyword>
<protein>
    <recommendedName>
        <fullName evidence="38">G-protein coupled estrogen receptor 1</fullName>
    </recommendedName>
    <alternativeName>
        <fullName evidence="39">G protein-coupled estrogen receptor 1</fullName>
    </alternativeName>
    <alternativeName>
        <fullName evidence="40">G-protein coupled receptor 30</fullName>
    </alternativeName>
</protein>
<evidence type="ECO:0000256" key="35">
    <source>
        <dbReference type="ARBA" id="ARBA00023306"/>
    </source>
</evidence>
<dbReference type="Gene3D" id="1.20.1070.10">
    <property type="entry name" value="Rhodopsin 7-helix transmembrane proteins"/>
    <property type="match status" value="1"/>
</dbReference>
<keyword evidence="34" id="KW-0966">Cell projection</keyword>
<dbReference type="STRING" id="8083.ENSXMAP00000019471"/>
<keyword evidence="29 41" id="KW-0675">Receptor</keyword>
<dbReference type="SUPFAM" id="SSF81321">
    <property type="entry name" value="Family A G protein-coupled receptor-like"/>
    <property type="match status" value="1"/>
</dbReference>
<dbReference type="GO" id="GO:0030154">
    <property type="term" value="P:cell differentiation"/>
    <property type="evidence" value="ECO:0007669"/>
    <property type="project" value="UniProtKB-KW"/>
</dbReference>
<feature type="domain" description="G-protein coupled receptors family 1 profile" evidence="43">
    <location>
        <begin position="51"/>
        <end position="301"/>
    </location>
</feature>
<dbReference type="GO" id="GO:0071392">
    <property type="term" value="P:cellular response to estradiol stimulus"/>
    <property type="evidence" value="ECO:0007669"/>
    <property type="project" value="TreeGrafter"/>
</dbReference>
<dbReference type="InterPro" id="IPR000276">
    <property type="entry name" value="GPCR_Rhodpsn"/>
</dbReference>
<dbReference type="InParanoid" id="M4AYC6"/>
<evidence type="ECO:0000256" key="25">
    <source>
        <dbReference type="ARBA" id="ARBA00023040"/>
    </source>
</evidence>
<keyword evidence="30" id="KW-0206">Cytoskeleton</keyword>
<evidence type="ECO:0000256" key="10">
    <source>
        <dbReference type="ARBA" id="ARBA00004489"/>
    </source>
</evidence>
<evidence type="ECO:0000256" key="12">
    <source>
        <dbReference type="ARBA" id="ARBA00004601"/>
    </source>
</evidence>
<keyword evidence="23" id="KW-0770">Synapse</keyword>
<dbReference type="GO" id="GO:0031966">
    <property type="term" value="C:mitochondrial membrane"/>
    <property type="evidence" value="ECO:0007669"/>
    <property type="project" value="UniProtKB-SubCell"/>
</dbReference>
<keyword evidence="32" id="KW-0539">Nucleus</keyword>
<evidence type="ECO:0000256" key="32">
    <source>
        <dbReference type="ARBA" id="ARBA00023242"/>
    </source>
</evidence>
<dbReference type="Ensembl" id="ENSXMAT00000019499.2">
    <property type="protein sequence ID" value="ENSXMAP00000019471.2"/>
    <property type="gene ID" value="ENSXMAG00000019424.2"/>
</dbReference>
<dbReference type="GO" id="GO:0007399">
    <property type="term" value="P:nervous system development"/>
    <property type="evidence" value="ECO:0007669"/>
    <property type="project" value="UniProtKB-KW"/>
</dbReference>
<dbReference type="OMA" id="LCYWRIA"/>
<evidence type="ECO:0000256" key="21">
    <source>
        <dbReference type="ARBA" id="ARBA00022902"/>
    </source>
</evidence>
<keyword evidence="14" id="KW-1003">Cell membrane</keyword>
<gene>
    <name evidence="44" type="primary">GPER1</name>
</gene>
<dbReference type="PRINTS" id="PR00237">
    <property type="entry name" value="GPCRRHODOPSN"/>
</dbReference>
<evidence type="ECO:0000256" key="22">
    <source>
        <dbReference type="ARBA" id="ARBA00022989"/>
    </source>
</evidence>
<dbReference type="PANTHER" id="PTHR24226:SF2">
    <property type="entry name" value="G-PROTEIN COUPLED ESTROGEN RECEPTOR 1"/>
    <property type="match status" value="1"/>
</dbReference>
<keyword evidence="20" id="KW-0256">Endoplasmic reticulum</keyword>
<evidence type="ECO:0000256" key="31">
    <source>
        <dbReference type="ARBA" id="ARBA00023224"/>
    </source>
</evidence>
<evidence type="ECO:0000313" key="45">
    <source>
        <dbReference type="Proteomes" id="UP000002852"/>
    </source>
</evidence>
<dbReference type="GO" id="GO:0014069">
    <property type="term" value="C:postsynaptic density"/>
    <property type="evidence" value="ECO:0007669"/>
    <property type="project" value="UniProtKB-SubCell"/>
</dbReference>
<feature type="transmembrane region" description="Helical" evidence="42">
    <location>
        <begin position="146"/>
        <end position="168"/>
    </location>
</feature>
<keyword evidence="27 42" id="KW-0472">Membrane</keyword>
<evidence type="ECO:0000256" key="28">
    <source>
        <dbReference type="ARBA" id="ARBA00023157"/>
    </source>
</evidence>
<keyword evidence="35" id="KW-0131">Cell cycle</keyword>
<evidence type="ECO:0000256" key="39">
    <source>
        <dbReference type="ARBA" id="ARBA00042063"/>
    </source>
</evidence>
<evidence type="ECO:0000259" key="43">
    <source>
        <dbReference type="PROSITE" id="PS50262"/>
    </source>
</evidence>
<dbReference type="InterPro" id="IPR017452">
    <property type="entry name" value="GPCR_Rhodpsn_7TM"/>
</dbReference>
<comment type="similarity">
    <text evidence="41">Belongs to the G-protein coupled receptor 1 family.</text>
</comment>
<keyword evidence="19" id="KW-0221">Differentiation</keyword>
<feature type="transmembrane region" description="Helical" evidence="42">
    <location>
        <begin position="285"/>
        <end position="304"/>
    </location>
</feature>
<reference evidence="45" key="2">
    <citation type="journal article" date="2013" name="Nat. Genet.">
        <title>The genome of the platyfish, Xiphophorus maculatus, provides insights into evolutionary adaptation and several complex traits.</title>
        <authorList>
            <person name="Schartl M."/>
            <person name="Walter R.B."/>
            <person name="Shen Y."/>
            <person name="Garcia T."/>
            <person name="Catchen J."/>
            <person name="Amores A."/>
            <person name="Braasch I."/>
            <person name="Chalopin D."/>
            <person name="Volff J.N."/>
            <person name="Lesch K.P."/>
            <person name="Bisazza A."/>
            <person name="Minx P."/>
            <person name="Hillier L."/>
            <person name="Wilson R.K."/>
            <person name="Fuerstenberg S."/>
            <person name="Boore J."/>
            <person name="Searle S."/>
            <person name="Postlethwait J.H."/>
            <person name="Warren W.C."/>
        </authorList>
    </citation>
    <scope>NUCLEOTIDE SEQUENCE [LARGE SCALE GENOMIC DNA]</scope>
    <source>
        <strain evidence="45">JP 163 A</strain>
    </source>
</reference>
<evidence type="ECO:0000256" key="15">
    <source>
        <dbReference type="ARBA" id="ARBA00022490"/>
    </source>
</evidence>
<keyword evidence="33" id="KW-0628">Postsynaptic cell membrane</keyword>
<evidence type="ECO:0000256" key="20">
    <source>
        <dbReference type="ARBA" id="ARBA00022824"/>
    </source>
</evidence>
<keyword evidence="24" id="KW-0333">Golgi apparatus</keyword>
<evidence type="ECO:0000256" key="23">
    <source>
        <dbReference type="ARBA" id="ARBA00023018"/>
    </source>
</evidence>
<evidence type="ECO:0000256" key="9">
    <source>
        <dbReference type="ARBA" id="ARBA00004477"/>
    </source>
</evidence>
<evidence type="ECO:0000256" key="16">
    <source>
        <dbReference type="ARBA" id="ARBA00022692"/>
    </source>
</evidence>
<dbReference type="GO" id="GO:0030659">
    <property type="term" value="C:cytoplasmic vesicle membrane"/>
    <property type="evidence" value="ECO:0007669"/>
    <property type="project" value="UniProtKB-SubCell"/>
</dbReference>
<feature type="transmembrane region" description="Helical" evidence="42">
    <location>
        <begin position="39"/>
        <end position="60"/>
    </location>
</feature>
<evidence type="ECO:0000256" key="36">
    <source>
        <dbReference type="ARBA" id="ARBA00023329"/>
    </source>
</evidence>
<keyword evidence="31 41" id="KW-0807">Transducer</keyword>
<dbReference type="GO" id="GO:0000139">
    <property type="term" value="C:Golgi membrane"/>
    <property type="evidence" value="ECO:0007669"/>
    <property type="project" value="UniProtKB-SubCell"/>
</dbReference>
<evidence type="ECO:0000256" key="11">
    <source>
        <dbReference type="ARBA" id="ARBA00004556"/>
    </source>
</evidence>
<evidence type="ECO:0000256" key="37">
    <source>
        <dbReference type="ARBA" id="ARBA00034105"/>
    </source>
</evidence>
<dbReference type="PROSITE" id="PS00237">
    <property type="entry name" value="G_PROTEIN_RECEP_F1_1"/>
    <property type="match status" value="1"/>
</dbReference>
<keyword evidence="25 41" id="KW-0297">G-protein coupled receptor</keyword>
<dbReference type="PROSITE" id="PS50262">
    <property type="entry name" value="G_PROTEIN_RECEP_F1_2"/>
    <property type="match status" value="1"/>
</dbReference>
<accession>M4AYC6</accession>
<dbReference type="Proteomes" id="UP000002852">
    <property type="component" value="Unassembled WGS sequence"/>
</dbReference>
<reference evidence="44" key="4">
    <citation type="submission" date="2025-09" db="UniProtKB">
        <authorList>
            <consortium name="Ensembl"/>
        </authorList>
    </citation>
    <scope>IDENTIFICATION</scope>
    <source>
        <strain evidence="44">JP 163 A</strain>
    </source>
</reference>
<dbReference type="GO" id="GO:0032591">
    <property type="term" value="C:dendritic spine membrane"/>
    <property type="evidence" value="ECO:0007669"/>
    <property type="project" value="UniProtKB-SubCell"/>
</dbReference>